<proteinExistence type="predicted"/>
<dbReference type="PANTHER" id="PTHR47245">
    <property type="entry name" value="PEPTIDYLPROLYL ISOMERASE"/>
    <property type="match status" value="1"/>
</dbReference>
<dbReference type="InterPro" id="IPR046357">
    <property type="entry name" value="PPIase_dom_sf"/>
</dbReference>
<dbReference type="Gene3D" id="3.10.50.40">
    <property type="match status" value="1"/>
</dbReference>
<evidence type="ECO:0000313" key="3">
    <source>
        <dbReference type="EMBL" id="MCA0132627.1"/>
    </source>
</evidence>
<sequence length="208" mass="24413">MKQLFIAFLFVPIVLYGQNKYEIKLDSIVSPEDAKSFIKDNKELKGKVIVFNKEKHKTLLADDLFKLSRGGKKVVKSEYNNTYYKIVDKKAIPHNRVSYIFLDGNKMSFGEIISKRQNIIRLYKNGYRFEDLAKRYSMDRNASRGGDLGWFEDGKMHQKFEKAVKSHNTDDIFTVDIENKKWHYVILKTHEPKNIEEITVLRITEAKP</sequence>
<dbReference type="Pfam" id="PF13616">
    <property type="entry name" value="Rotamase_3"/>
    <property type="match status" value="1"/>
</dbReference>
<comment type="caution">
    <text evidence="3">The sequence shown here is derived from an EMBL/GenBank/DDBJ whole genome shotgun (WGS) entry which is preliminary data.</text>
</comment>
<keyword evidence="1 3" id="KW-0413">Isomerase</keyword>
<protein>
    <submittedName>
        <fullName evidence="3">Peptidyl-prolyl cis-trans isomerase</fullName>
    </submittedName>
</protein>
<dbReference type="SUPFAM" id="SSF54534">
    <property type="entry name" value="FKBP-like"/>
    <property type="match status" value="1"/>
</dbReference>
<dbReference type="Proteomes" id="UP001198901">
    <property type="component" value="Unassembled WGS sequence"/>
</dbReference>
<organism evidence="3 4">
    <name type="scientific">Winogradskyella alexanderae</name>
    <dbReference type="NCBI Taxonomy" id="2877123"/>
    <lineage>
        <taxon>Bacteria</taxon>
        <taxon>Pseudomonadati</taxon>
        <taxon>Bacteroidota</taxon>
        <taxon>Flavobacteriia</taxon>
        <taxon>Flavobacteriales</taxon>
        <taxon>Flavobacteriaceae</taxon>
        <taxon>Winogradskyella</taxon>
    </lineage>
</organism>
<evidence type="ECO:0000259" key="2">
    <source>
        <dbReference type="PROSITE" id="PS50198"/>
    </source>
</evidence>
<reference evidence="4" key="1">
    <citation type="submission" date="2023-07" db="EMBL/GenBank/DDBJ databases">
        <authorList>
            <person name="Yue Y."/>
        </authorList>
    </citation>
    <scope>NUCLEOTIDE SEQUENCE [LARGE SCALE GENOMIC DNA]</scope>
    <source>
        <strain evidence="4">D23</strain>
    </source>
</reference>
<dbReference type="GO" id="GO:0016853">
    <property type="term" value="F:isomerase activity"/>
    <property type="evidence" value="ECO:0007669"/>
    <property type="project" value="UniProtKB-KW"/>
</dbReference>
<gene>
    <name evidence="3" type="ORF">LBU54_08540</name>
</gene>
<keyword evidence="4" id="KW-1185">Reference proteome</keyword>
<evidence type="ECO:0000256" key="1">
    <source>
        <dbReference type="PROSITE-ProRule" id="PRU00278"/>
    </source>
</evidence>
<accession>A0ABS7XRH5</accession>
<evidence type="ECO:0000313" key="4">
    <source>
        <dbReference type="Proteomes" id="UP001198901"/>
    </source>
</evidence>
<dbReference type="InterPro" id="IPR050245">
    <property type="entry name" value="PrsA_foldase"/>
</dbReference>
<name>A0ABS7XRH5_9FLAO</name>
<keyword evidence="1" id="KW-0697">Rotamase</keyword>
<dbReference type="PROSITE" id="PS50198">
    <property type="entry name" value="PPIC_PPIASE_2"/>
    <property type="match status" value="1"/>
</dbReference>
<dbReference type="InterPro" id="IPR000297">
    <property type="entry name" value="PPIase_PpiC"/>
</dbReference>
<dbReference type="RefSeq" id="WP_224528332.1">
    <property type="nucleotide sequence ID" value="NZ_JAIUJR010000005.1"/>
</dbReference>
<dbReference type="PANTHER" id="PTHR47245:SF2">
    <property type="entry name" value="PEPTIDYL-PROLYL CIS-TRANS ISOMERASE HP_0175-RELATED"/>
    <property type="match status" value="1"/>
</dbReference>
<dbReference type="EMBL" id="JAIUJR010000005">
    <property type="protein sequence ID" value="MCA0132627.1"/>
    <property type="molecule type" value="Genomic_DNA"/>
</dbReference>
<feature type="domain" description="PpiC" evidence="2">
    <location>
        <begin position="92"/>
        <end position="190"/>
    </location>
</feature>